<dbReference type="AlphaFoldDB" id="S3W1A9"/>
<proteinExistence type="predicted"/>
<sequence>MIRVVRIIVRHRKIFVFRPNLGTDNVGIFVNTRVTSLSIKNPISAYLIIFLENHHVQSVLNAIFSCCNSAGPGSDDANTFIRLHEIFPFPFYESIH</sequence>
<comment type="caution">
    <text evidence="1">The sequence shown here is derived from an EMBL/GenBank/DDBJ whole genome shotgun (WGS) entry which is preliminary data.</text>
</comment>
<reference evidence="1" key="1">
    <citation type="submission" date="2013-04" db="EMBL/GenBank/DDBJ databases">
        <authorList>
            <person name="Harkins D.M."/>
            <person name="Durkin A.S."/>
            <person name="Selengut J.D."/>
            <person name="Sanka R."/>
            <person name="DePew J."/>
            <person name="Purushe J."/>
            <person name="Ahmed A."/>
            <person name="van der Linden H."/>
            <person name="Goris M.G.A."/>
            <person name="Hartskeerl R.A."/>
            <person name="Vinetz J.M."/>
            <person name="Sutton G.G."/>
            <person name="Nelson W.C."/>
            <person name="Fouts D.E."/>
        </authorList>
    </citation>
    <scope>NUCLEOTIDE SEQUENCE [LARGE SCALE GENOMIC DNA]</scope>
    <source>
        <strain evidence="1">BUT 6</strain>
    </source>
</reference>
<protein>
    <submittedName>
        <fullName evidence="1">Uncharacterized protein</fullName>
    </submittedName>
</protein>
<dbReference type="Proteomes" id="UP000014540">
    <property type="component" value="Unassembled WGS sequence"/>
</dbReference>
<keyword evidence="2" id="KW-1185">Reference proteome</keyword>
<evidence type="ECO:0000313" key="2">
    <source>
        <dbReference type="Proteomes" id="UP000014540"/>
    </source>
</evidence>
<gene>
    <name evidence="1" type="ORF">LEP1GSC058_4032</name>
</gene>
<organism evidence="1 2">
    <name type="scientific">Leptospira fainei serovar Hurstbridge str. BUT 6</name>
    <dbReference type="NCBI Taxonomy" id="1193011"/>
    <lineage>
        <taxon>Bacteria</taxon>
        <taxon>Pseudomonadati</taxon>
        <taxon>Spirochaetota</taxon>
        <taxon>Spirochaetia</taxon>
        <taxon>Leptospirales</taxon>
        <taxon>Leptospiraceae</taxon>
        <taxon>Leptospira</taxon>
    </lineage>
</organism>
<name>S3W1A9_9LEPT</name>
<dbReference type="STRING" id="1193011.LEP1GSC058_4032"/>
<accession>S3W1A9</accession>
<dbReference type="EMBL" id="AKWZ02000010">
    <property type="protein sequence ID" value="EPG74067.1"/>
    <property type="molecule type" value="Genomic_DNA"/>
</dbReference>
<evidence type="ECO:0000313" key="1">
    <source>
        <dbReference type="EMBL" id="EPG74067.1"/>
    </source>
</evidence>